<dbReference type="InterPro" id="IPR009069">
    <property type="entry name" value="Cys_alpha_HP_mot_SF"/>
</dbReference>
<dbReference type="InterPro" id="IPR039870">
    <property type="entry name" value="Coa4-like"/>
</dbReference>
<dbReference type="GO" id="GO:0005758">
    <property type="term" value="C:mitochondrial intermembrane space"/>
    <property type="evidence" value="ECO:0007669"/>
    <property type="project" value="InterPro"/>
</dbReference>
<dbReference type="SUPFAM" id="SSF47072">
    <property type="entry name" value="Cysteine alpha-hairpin motif"/>
    <property type="match status" value="1"/>
</dbReference>
<evidence type="ECO:0000313" key="1">
    <source>
        <dbReference type="Ensembl" id="ENSCCRP00010032280.1"/>
    </source>
</evidence>
<sequence>MIRFKIRIHSDPLKQRQKLQTEVWMRMISRSGCAELHYALQDCMAEHQDWRKCQTQVQKFKGCMNTYQNTHKEQLLKQRTSATQSA</sequence>
<accession>A0A8C1JIW0</accession>
<dbReference type="Ensembl" id="ENSCCRT00010035406.1">
    <property type="protein sequence ID" value="ENSCCRP00010032280.1"/>
    <property type="gene ID" value="ENSCCRG00010013745.1"/>
</dbReference>
<proteinExistence type="predicted"/>
<name>A0A8C1JIW0_CYPCA</name>
<reference evidence="1" key="1">
    <citation type="submission" date="2025-08" db="UniProtKB">
        <authorList>
            <consortium name="Ensembl"/>
        </authorList>
    </citation>
    <scope>IDENTIFICATION</scope>
</reference>
<evidence type="ECO:0000313" key="2">
    <source>
        <dbReference type="Proteomes" id="UP000694427"/>
    </source>
</evidence>
<dbReference type="GO" id="GO:0033617">
    <property type="term" value="P:mitochondrial respiratory chain complex IV assembly"/>
    <property type="evidence" value="ECO:0007669"/>
    <property type="project" value="InterPro"/>
</dbReference>
<organism evidence="1 2">
    <name type="scientific">Cyprinus carpio</name>
    <name type="common">Common carp</name>
    <dbReference type="NCBI Taxonomy" id="7962"/>
    <lineage>
        <taxon>Eukaryota</taxon>
        <taxon>Metazoa</taxon>
        <taxon>Chordata</taxon>
        <taxon>Craniata</taxon>
        <taxon>Vertebrata</taxon>
        <taxon>Euteleostomi</taxon>
        <taxon>Actinopterygii</taxon>
        <taxon>Neopterygii</taxon>
        <taxon>Teleostei</taxon>
        <taxon>Ostariophysi</taxon>
        <taxon>Cypriniformes</taxon>
        <taxon>Cyprinidae</taxon>
        <taxon>Cyprininae</taxon>
        <taxon>Cyprinus</taxon>
    </lineage>
</organism>
<protein>
    <submittedName>
        <fullName evidence="1">Cytochrome c oxidase assembly factor 4 homolog</fullName>
    </submittedName>
</protein>
<dbReference type="AlphaFoldDB" id="A0A8C1JIW0"/>
<dbReference type="PANTHER" id="PTHR13639:SF2">
    <property type="entry name" value="CYTOCHROME C OXIDASE ASSEMBLY FACTOR 4 HOMOLOG, MITOCHONDRIAL"/>
    <property type="match status" value="1"/>
</dbReference>
<keyword evidence="2" id="KW-1185">Reference proteome</keyword>
<reference evidence="1" key="2">
    <citation type="submission" date="2025-09" db="UniProtKB">
        <authorList>
            <consortium name="Ensembl"/>
        </authorList>
    </citation>
    <scope>IDENTIFICATION</scope>
</reference>
<dbReference type="PANTHER" id="PTHR13639">
    <property type="entry name" value="CYTOCHROME C OXIDASE ASSEMBLY FACTOR 4 HOMOLOG, MITOCHONDRIAL"/>
    <property type="match status" value="1"/>
</dbReference>
<dbReference type="Proteomes" id="UP000694427">
    <property type="component" value="Unplaced"/>
</dbReference>